<evidence type="ECO:0000256" key="1">
    <source>
        <dbReference type="SAM" id="MobiDB-lite"/>
    </source>
</evidence>
<dbReference type="AlphaFoldDB" id="A0A6J7CB05"/>
<protein>
    <submittedName>
        <fullName evidence="2">Unannotated protein</fullName>
    </submittedName>
</protein>
<dbReference type="GO" id="GO:0003824">
    <property type="term" value="F:catalytic activity"/>
    <property type="evidence" value="ECO:0007669"/>
    <property type="project" value="InterPro"/>
</dbReference>
<proteinExistence type="predicted"/>
<evidence type="ECO:0000313" key="2">
    <source>
        <dbReference type="EMBL" id="CAB4853439.1"/>
    </source>
</evidence>
<reference evidence="2" key="1">
    <citation type="submission" date="2020-05" db="EMBL/GenBank/DDBJ databases">
        <authorList>
            <person name="Chiriac C."/>
            <person name="Salcher M."/>
            <person name="Ghai R."/>
            <person name="Kavagutti S V."/>
        </authorList>
    </citation>
    <scope>NUCLEOTIDE SEQUENCE</scope>
</reference>
<organism evidence="2">
    <name type="scientific">freshwater metagenome</name>
    <dbReference type="NCBI Taxonomy" id="449393"/>
    <lineage>
        <taxon>unclassified sequences</taxon>
        <taxon>metagenomes</taxon>
        <taxon>ecological metagenomes</taxon>
    </lineage>
</organism>
<dbReference type="Gene3D" id="3.30.1540.10">
    <property type="entry name" value="formyl-coa transferase, domain 3"/>
    <property type="match status" value="1"/>
</dbReference>
<feature type="region of interest" description="Disordered" evidence="1">
    <location>
        <begin position="65"/>
        <end position="98"/>
    </location>
</feature>
<name>A0A6J7CB05_9ZZZZ</name>
<gene>
    <name evidence="2" type="ORF">UFOPK3267_02970</name>
</gene>
<dbReference type="InterPro" id="IPR003673">
    <property type="entry name" value="CoA-Trfase_fam_III"/>
</dbReference>
<dbReference type="InterPro" id="IPR044855">
    <property type="entry name" value="CoA-Trfase_III_dom3_sf"/>
</dbReference>
<accession>A0A6J7CB05</accession>
<dbReference type="Pfam" id="PF02515">
    <property type="entry name" value="CoA_transf_3"/>
    <property type="match status" value="1"/>
</dbReference>
<dbReference type="EMBL" id="CAFBIY010000255">
    <property type="protein sequence ID" value="CAB4853439.1"/>
    <property type="molecule type" value="Genomic_DNA"/>
</dbReference>
<sequence>MSARAAQAVHLCAELTAAIGSRDRADLIAVMLPLGVPMAPILTRDEMLAHPHFWERGVLQHDDSGRLRAGHPIRYGEHPALAPGDAPTLDQHRSGGFG</sequence>
<dbReference type="SUPFAM" id="SSF89796">
    <property type="entry name" value="CoA-transferase family III (CaiB/BaiF)"/>
    <property type="match status" value="1"/>
</dbReference>
<dbReference type="InterPro" id="IPR023606">
    <property type="entry name" value="CoA-Trfase_III_dom_1_sf"/>
</dbReference>
<dbReference type="Gene3D" id="3.40.50.10540">
    <property type="entry name" value="Crotonobetainyl-coa:carnitine coa-transferase, domain 1"/>
    <property type="match status" value="1"/>
</dbReference>